<feature type="region of interest" description="Disordered" evidence="1">
    <location>
        <begin position="1"/>
        <end position="88"/>
    </location>
</feature>
<accession>A0A166CS57</accession>
<feature type="region of interest" description="Disordered" evidence="1">
    <location>
        <begin position="112"/>
        <end position="173"/>
    </location>
</feature>
<dbReference type="Proteomes" id="UP000077755">
    <property type="component" value="Chromosome 2"/>
</dbReference>
<dbReference type="EMBL" id="CP093344">
    <property type="protein sequence ID" value="WOG86475.1"/>
    <property type="molecule type" value="Genomic_DNA"/>
</dbReference>
<evidence type="ECO:0000313" key="4">
    <source>
        <dbReference type="Proteomes" id="UP000077755"/>
    </source>
</evidence>
<reference evidence="3" key="2">
    <citation type="submission" date="2022-03" db="EMBL/GenBank/DDBJ databases">
        <title>Draft title - Genomic analysis of global carrot germplasm unveils the trajectory of domestication and the origin of high carotenoid orange carrot.</title>
        <authorList>
            <person name="Iorizzo M."/>
            <person name="Ellison S."/>
            <person name="Senalik D."/>
            <person name="Macko-Podgorni A."/>
            <person name="Grzebelus D."/>
            <person name="Bostan H."/>
            <person name="Rolling W."/>
            <person name="Curaba J."/>
            <person name="Simon P."/>
        </authorList>
    </citation>
    <scope>NUCLEOTIDE SEQUENCE</scope>
    <source>
        <tissue evidence="3">Leaf</tissue>
    </source>
</reference>
<evidence type="ECO:0000313" key="3">
    <source>
        <dbReference type="EMBL" id="WOG86475.1"/>
    </source>
</evidence>
<organism evidence="2">
    <name type="scientific">Daucus carota subsp. sativus</name>
    <name type="common">Carrot</name>
    <dbReference type="NCBI Taxonomy" id="79200"/>
    <lineage>
        <taxon>Eukaryota</taxon>
        <taxon>Viridiplantae</taxon>
        <taxon>Streptophyta</taxon>
        <taxon>Embryophyta</taxon>
        <taxon>Tracheophyta</taxon>
        <taxon>Spermatophyta</taxon>
        <taxon>Magnoliopsida</taxon>
        <taxon>eudicotyledons</taxon>
        <taxon>Gunneridae</taxon>
        <taxon>Pentapetalae</taxon>
        <taxon>asterids</taxon>
        <taxon>campanulids</taxon>
        <taxon>Apiales</taxon>
        <taxon>Apiaceae</taxon>
        <taxon>Apioideae</taxon>
        <taxon>Scandiceae</taxon>
        <taxon>Daucinae</taxon>
        <taxon>Daucus</taxon>
        <taxon>Daucus sect. Daucus</taxon>
    </lineage>
</organism>
<evidence type="ECO:0000313" key="2">
    <source>
        <dbReference type="EMBL" id="KZN04262.1"/>
    </source>
</evidence>
<dbReference type="EMBL" id="LNRQ01000002">
    <property type="protein sequence ID" value="KZN04262.1"/>
    <property type="molecule type" value="Genomic_DNA"/>
</dbReference>
<gene>
    <name evidence="2" type="ORF">DCAR_005096</name>
    <name evidence="3" type="ORF">DCAR_0205682</name>
</gene>
<dbReference type="OMA" id="NFIFREE"/>
<feature type="compositionally biased region" description="Basic and acidic residues" evidence="1">
    <location>
        <begin position="76"/>
        <end position="85"/>
    </location>
</feature>
<keyword evidence="4" id="KW-1185">Reference proteome</keyword>
<evidence type="ECO:0000256" key="1">
    <source>
        <dbReference type="SAM" id="MobiDB-lite"/>
    </source>
</evidence>
<feature type="compositionally biased region" description="Acidic residues" evidence="1">
    <location>
        <begin position="150"/>
        <end position="159"/>
    </location>
</feature>
<protein>
    <submittedName>
        <fullName evidence="2">Uncharacterized protein</fullName>
    </submittedName>
</protein>
<dbReference type="AlphaFoldDB" id="A0A166CS57"/>
<proteinExistence type="predicted"/>
<reference evidence="2" key="1">
    <citation type="journal article" date="2016" name="Nat. Genet.">
        <title>A high-quality carrot genome assembly provides new insights into carotenoid accumulation and asterid genome evolution.</title>
        <authorList>
            <person name="Iorizzo M."/>
            <person name="Ellison S."/>
            <person name="Senalik D."/>
            <person name="Zeng P."/>
            <person name="Satapoomin P."/>
            <person name="Huang J."/>
            <person name="Bowman M."/>
            <person name="Iovene M."/>
            <person name="Sanseverino W."/>
            <person name="Cavagnaro P."/>
            <person name="Yildiz M."/>
            <person name="Macko-Podgorni A."/>
            <person name="Moranska E."/>
            <person name="Grzebelus E."/>
            <person name="Grzebelus D."/>
            <person name="Ashrafi H."/>
            <person name="Zheng Z."/>
            <person name="Cheng S."/>
            <person name="Spooner D."/>
            <person name="Van Deynze A."/>
            <person name="Simon P."/>
        </authorList>
    </citation>
    <scope>NUCLEOTIDE SEQUENCE [LARGE SCALE GENOMIC DNA]</scope>
    <source>
        <tissue evidence="2">Leaf</tissue>
    </source>
</reference>
<name>A0A166CS57_DAUCS</name>
<dbReference type="Gramene" id="KZN04262">
    <property type="protein sequence ID" value="KZN04262"/>
    <property type="gene ID" value="DCAR_005096"/>
</dbReference>
<feature type="compositionally biased region" description="Polar residues" evidence="1">
    <location>
        <begin position="65"/>
        <end position="74"/>
    </location>
</feature>
<feature type="compositionally biased region" description="Acidic residues" evidence="1">
    <location>
        <begin position="28"/>
        <end position="45"/>
    </location>
</feature>
<sequence>MLGLPTLAANIQNEMNKKSKQKEKAPEEGSEYNPGDEDDVVDDIAEIPKKRNKKPLKMKLPGGPTTRSRSTVVNDPQKDGTDKEASLPNLVKPAAPIQLPQNEAVGSMAAHLAMRARQKEEGAKKKVVHASGNGSGNGNEEADVANGDNEMPDNEDTVEEVPKRTRGKTTMDKVHTRPFEKRVEVKMNDRFQPISDNDKVISEFGYFLGTLKKSVPLTYKSWRDVPDSLKTTLLNYVKANESDVALFAKTRKRNNDRDYKTDGKVTTFVVDKIEKVLGKDLSGQAEGVDELLLDGKAHGPSWLLGRCPKSANSSSSGMKESQISELTAKIRQDVVAEMDEKLKKKVQDEVDAKVNKKVQENLSWVLKKLGEANPGINVNLAELCATMSTDNEGTPLNENDTPLTRGGSS</sequence>
<feature type="region of interest" description="Disordered" evidence="1">
    <location>
        <begin position="389"/>
        <end position="409"/>
    </location>
</feature>